<evidence type="ECO:0000256" key="2">
    <source>
        <dbReference type="ARBA" id="ARBA00004496"/>
    </source>
</evidence>
<keyword evidence="4" id="KW-0539">Nucleus</keyword>
<dbReference type="GO" id="GO:0005634">
    <property type="term" value="C:nucleus"/>
    <property type="evidence" value="ECO:0007669"/>
    <property type="project" value="UniProtKB-SubCell"/>
</dbReference>
<dbReference type="PROSITE" id="PS50250">
    <property type="entry name" value="PCI"/>
    <property type="match status" value="1"/>
</dbReference>
<dbReference type="PANTHER" id="PTHR10758:SF1">
    <property type="entry name" value="COP9 SIGNALOSOME COMPLEX SUBUNIT 3"/>
    <property type="match status" value="1"/>
</dbReference>
<dbReference type="Pfam" id="PF01399">
    <property type="entry name" value="PCI"/>
    <property type="match status" value="1"/>
</dbReference>
<accession>A0A1D6JX17</accession>
<dbReference type="SMR" id="A0A1D6JX17"/>
<dbReference type="InParanoid" id="A0A1D6JX17"/>
<evidence type="ECO:0000256" key="1">
    <source>
        <dbReference type="ARBA" id="ARBA00004123"/>
    </source>
</evidence>
<evidence type="ECO:0000313" key="6">
    <source>
        <dbReference type="EMBL" id="ONL96255.1"/>
    </source>
</evidence>
<gene>
    <name evidence="6" type="ORF">ZEAMMB73_Zm00001d028517</name>
</gene>
<dbReference type="InterPro" id="IPR050756">
    <property type="entry name" value="CSN3"/>
</dbReference>
<feature type="domain" description="PCI" evidence="5">
    <location>
        <begin position="1"/>
        <end position="110"/>
    </location>
</feature>
<feature type="non-terminal residue" evidence="6">
    <location>
        <position position="110"/>
    </location>
</feature>
<comment type="subcellular location">
    <subcellularLocation>
        <location evidence="2">Cytoplasm</location>
    </subcellularLocation>
    <subcellularLocation>
        <location evidence="1">Nucleus</location>
    </subcellularLocation>
</comment>
<dbReference type="InterPro" id="IPR000717">
    <property type="entry name" value="PCI_dom"/>
</dbReference>
<dbReference type="GO" id="GO:0005737">
    <property type="term" value="C:cytoplasm"/>
    <property type="evidence" value="ECO:0007669"/>
    <property type="project" value="UniProtKB-SubCell"/>
</dbReference>
<reference evidence="6" key="1">
    <citation type="submission" date="2015-12" db="EMBL/GenBank/DDBJ databases">
        <title>Update maize B73 reference genome by single molecule sequencing technologies.</title>
        <authorList>
            <consortium name="Maize Genome Sequencing Project"/>
            <person name="Ware D."/>
        </authorList>
    </citation>
    <scope>NUCLEOTIDE SEQUENCE [LARGE SCALE GENOMIC DNA]</scope>
    <source>
        <tissue evidence="6">Seedling</tissue>
    </source>
</reference>
<protein>
    <submittedName>
        <fullName evidence="6">COP9 signalosome complex subunit 3</fullName>
    </submittedName>
</protein>
<keyword evidence="3" id="KW-0963">Cytoplasm</keyword>
<dbReference type="EMBL" id="CM007647">
    <property type="protein sequence ID" value="ONL96255.1"/>
    <property type="molecule type" value="Genomic_DNA"/>
</dbReference>
<evidence type="ECO:0000259" key="5">
    <source>
        <dbReference type="PROSITE" id="PS50250"/>
    </source>
</evidence>
<evidence type="ECO:0000256" key="4">
    <source>
        <dbReference type="ARBA" id="ARBA00023242"/>
    </source>
</evidence>
<sequence>MNKKQNNKLRSMKNHAQIYFELSTSYSNGRYTDLETFVESNSAAFQSDNNLGLVKQVLSSMYKRNIQRLTQTYLTLSLEDIARSVQLETSGDVEMHVLRMVGVLSRSTGQ</sequence>
<proteinExistence type="predicted"/>
<organism evidence="6">
    <name type="scientific">Zea mays</name>
    <name type="common">Maize</name>
    <dbReference type="NCBI Taxonomy" id="4577"/>
    <lineage>
        <taxon>Eukaryota</taxon>
        <taxon>Viridiplantae</taxon>
        <taxon>Streptophyta</taxon>
        <taxon>Embryophyta</taxon>
        <taxon>Tracheophyta</taxon>
        <taxon>Spermatophyta</taxon>
        <taxon>Magnoliopsida</taxon>
        <taxon>Liliopsida</taxon>
        <taxon>Poales</taxon>
        <taxon>Poaceae</taxon>
        <taxon>PACMAD clade</taxon>
        <taxon>Panicoideae</taxon>
        <taxon>Andropogonodae</taxon>
        <taxon>Andropogoneae</taxon>
        <taxon>Tripsacinae</taxon>
        <taxon>Zea</taxon>
    </lineage>
</organism>
<dbReference type="STRING" id="4577.A0A1D6JX17"/>
<evidence type="ECO:0000256" key="3">
    <source>
        <dbReference type="ARBA" id="ARBA00022490"/>
    </source>
</evidence>
<dbReference type="PANTHER" id="PTHR10758">
    <property type="entry name" value="26S PROTEASOME NON-ATPASE REGULATORY SUBUNIT 3/COP9 SIGNALOSOME COMPLEX SUBUNIT 3"/>
    <property type="match status" value="1"/>
</dbReference>
<name>A0A1D6JX17_MAIZE</name>
<dbReference type="AlphaFoldDB" id="A0A1D6JX17"/>